<dbReference type="GO" id="GO:0061598">
    <property type="term" value="F:molybdopterin adenylyltransferase activity"/>
    <property type="evidence" value="ECO:0007669"/>
    <property type="project" value="UniProtKB-EC"/>
</dbReference>
<dbReference type="CDD" id="cd00886">
    <property type="entry name" value="MogA_MoaB"/>
    <property type="match status" value="1"/>
</dbReference>
<sequence length="262" mass="26410">MEASLLVAAPLPLAAGQRVAVLTADNALFTPRLVAAGRLPRLAVGMTLTPPAGPALMIVGVASVPGQDEIPAGRLYTAKALEAGVLPAGQTPFAVTKKGLALAWVTLSDKGSQGLRADAAGPAIAETCAASLPLALAQGHLIPDEPAELRALLLDLAVTQGFDLIVTTGGTGLSPRDTTPEATLGVIEKRLPGFETAMLLASLAKTPHAMLSRATAGTVGRAIVINVPGSPKAVRETLAAVMAAIPHGLDKLRGDPSDCGQG</sequence>
<dbReference type="Proteomes" id="UP000293296">
    <property type="component" value="Chromosome"/>
</dbReference>
<evidence type="ECO:0000256" key="2">
    <source>
        <dbReference type="ARBA" id="ARBA00012509"/>
    </source>
</evidence>
<dbReference type="Pfam" id="PF00994">
    <property type="entry name" value="MoCF_biosynth"/>
    <property type="match status" value="1"/>
</dbReference>
<dbReference type="PANTHER" id="PTHR43764:SF1">
    <property type="entry name" value="MOLYBDOPTERIN MOLYBDOTRANSFERASE"/>
    <property type="match status" value="1"/>
</dbReference>
<dbReference type="AlphaFoldDB" id="A0A4P6HHM5"/>
<dbReference type="UniPathway" id="UPA00344"/>
<dbReference type="InterPro" id="IPR051920">
    <property type="entry name" value="MPT_Adenylyltrnsfr/MoaC-Rel"/>
</dbReference>
<dbReference type="RefSeq" id="WP_129349398.1">
    <property type="nucleotide sequence ID" value="NZ_CP026538.1"/>
</dbReference>
<dbReference type="InterPro" id="IPR036425">
    <property type="entry name" value="MoaB/Mog-like_dom_sf"/>
</dbReference>
<dbReference type="SMART" id="SM00852">
    <property type="entry name" value="MoCF_biosynth"/>
    <property type="match status" value="1"/>
</dbReference>
<evidence type="ECO:0000313" key="8">
    <source>
        <dbReference type="EMBL" id="QAZ66275.1"/>
    </source>
</evidence>
<dbReference type="EMBL" id="CP026538">
    <property type="protein sequence ID" value="QAZ66275.1"/>
    <property type="molecule type" value="Genomic_DNA"/>
</dbReference>
<dbReference type="EC" id="2.7.7.75" evidence="2"/>
<dbReference type="KEGG" id="dcb:C3Y92_03065"/>
<dbReference type="Gene3D" id="3.40.980.10">
    <property type="entry name" value="MoaB/Mog-like domain"/>
    <property type="match status" value="1"/>
</dbReference>
<evidence type="ECO:0000256" key="4">
    <source>
        <dbReference type="ARBA" id="ARBA00023150"/>
    </source>
</evidence>
<evidence type="ECO:0000256" key="5">
    <source>
        <dbReference type="ARBA" id="ARBA00051131"/>
    </source>
</evidence>
<accession>A0A4P6HHM5</accession>
<organism evidence="8 9">
    <name type="scientific">Solidesulfovibrio carbinolicus</name>
    <dbReference type="NCBI Taxonomy" id="296842"/>
    <lineage>
        <taxon>Bacteria</taxon>
        <taxon>Pseudomonadati</taxon>
        <taxon>Thermodesulfobacteriota</taxon>
        <taxon>Desulfovibrionia</taxon>
        <taxon>Desulfovibrionales</taxon>
        <taxon>Desulfovibrionaceae</taxon>
        <taxon>Solidesulfovibrio</taxon>
    </lineage>
</organism>
<dbReference type="OrthoDB" id="9784492at2"/>
<dbReference type="SUPFAM" id="SSF53218">
    <property type="entry name" value="Molybdenum cofactor biosynthesis proteins"/>
    <property type="match status" value="1"/>
</dbReference>
<evidence type="ECO:0000256" key="6">
    <source>
        <dbReference type="ARBA" id="ARBA00058212"/>
    </source>
</evidence>
<evidence type="ECO:0000256" key="1">
    <source>
        <dbReference type="ARBA" id="ARBA00005046"/>
    </source>
</evidence>
<dbReference type="InterPro" id="IPR008284">
    <property type="entry name" value="MoCF_biosynth_CS"/>
</dbReference>
<dbReference type="InterPro" id="IPR001453">
    <property type="entry name" value="MoaB/Mog_dom"/>
</dbReference>
<evidence type="ECO:0000259" key="7">
    <source>
        <dbReference type="SMART" id="SM00852"/>
    </source>
</evidence>
<keyword evidence="4" id="KW-0501">Molybdenum cofactor biosynthesis</keyword>
<dbReference type="GO" id="GO:0006777">
    <property type="term" value="P:Mo-molybdopterin cofactor biosynthetic process"/>
    <property type="evidence" value="ECO:0007669"/>
    <property type="project" value="UniProtKB-KW"/>
</dbReference>
<feature type="domain" description="MoaB/Mog" evidence="7">
    <location>
        <begin position="103"/>
        <end position="248"/>
    </location>
</feature>
<comment type="catalytic activity">
    <reaction evidence="5">
        <text>molybdopterin + ATP + H(+) = adenylyl-molybdopterin + diphosphate</text>
        <dbReference type="Rhea" id="RHEA:31331"/>
        <dbReference type="ChEBI" id="CHEBI:15378"/>
        <dbReference type="ChEBI" id="CHEBI:30616"/>
        <dbReference type="ChEBI" id="CHEBI:33019"/>
        <dbReference type="ChEBI" id="CHEBI:58698"/>
        <dbReference type="ChEBI" id="CHEBI:62727"/>
        <dbReference type="EC" id="2.7.7.75"/>
    </reaction>
</comment>
<evidence type="ECO:0000313" key="9">
    <source>
        <dbReference type="Proteomes" id="UP000293296"/>
    </source>
</evidence>
<comment type="pathway">
    <text evidence="1">Cofactor biosynthesis; molybdopterin biosynthesis.</text>
</comment>
<keyword evidence="9" id="KW-1185">Reference proteome</keyword>
<dbReference type="PROSITE" id="PS01078">
    <property type="entry name" value="MOCF_BIOSYNTHESIS_1"/>
    <property type="match status" value="1"/>
</dbReference>
<dbReference type="NCBIfam" id="TIGR00177">
    <property type="entry name" value="molyb_syn"/>
    <property type="match status" value="1"/>
</dbReference>
<dbReference type="PANTHER" id="PTHR43764">
    <property type="entry name" value="MOLYBDENUM COFACTOR BIOSYNTHESIS"/>
    <property type="match status" value="1"/>
</dbReference>
<name>A0A4P6HHM5_9BACT</name>
<protein>
    <recommendedName>
        <fullName evidence="3">Molybdopterin adenylyltransferase</fullName>
        <ecNumber evidence="2">2.7.7.75</ecNumber>
    </recommendedName>
</protein>
<reference evidence="8 9" key="1">
    <citation type="submission" date="2018-02" db="EMBL/GenBank/DDBJ databases">
        <title>Genome sequence of Desulfovibrio carbinolicus DSM 3852.</title>
        <authorList>
            <person name="Wilbanks E."/>
            <person name="Skennerton C.T."/>
            <person name="Orphan V.J."/>
        </authorList>
    </citation>
    <scope>NUCLEOTIDE SEQUENCE [LARGE SCALE GENOMIC DNA]</scope>
    <source>
        <strain evidence="8 9">DSM 3852</strain>
    </source>
</reference>
<comment type="function">
    <text evidence="6">Catalyzes the adenylation of molybdopterin as part of the biosynthesis of the molybdenum-cofactor.</text>
</comment>
<gene>
    <name evidence="8" type="ORF">C3Y92_03065</name>
</gene>
<proteinExistence type="predicted"/>
<evidence type="ECO:0000256" key="3">
    <source>
        <dbReference type="ARBA" id="ARBA00013491"/>
    </source>
</evidence>